<dbReference type="EMBL" id="BPLQ01005716">
    <property type="protein sequence ID" value="GIY16554.1"/>
    <property type="molecule type" value="Genomic_DNA"/>
</dbReference>
<dbReference type="AlphaFoldDB" id="A0AAV4R7F9"/>
<keyword evidence="3" id="KW-1185">Reference proteome</keyword>
<comment type="caution">
    <text evidence="2">The sequence shown here is derived from an EMBL/GenBank/DDBJ whole genome shotgun (WGS) entry which is preliminary data.</text>
</comment>
<reference evidence="2 3" key="1">
    <citation type="submission" date="2021-06" db="EMBL/GenBank/DDBJ databases">
        <title>Caerostris darwini draft genome.</title>
        <authorList>
            <person name="Kono N."/>
            <person name="Arakawa K."/>
        </authorList>
    </citation>
    <scope>NUCLEOTIDE SEQUENCE [LARGE SCALE GENOMIC DNA]</scope>
</reference>
<gene>
    <name evidence="2" type="ORF">CDAR_598721</name>
</gene>
<evidence type="ECO:0000313" key="3">
    <source>
        <dbReference type="Proteomes" id="UP001054837"/>
    </source>
</evidence>
<name>A0AAV4R7F9_9ARAC</name>
<dbReference type="Proteomes" id="UP001054837">
    <property type="component" value="Unassembled WGS sequence"/>
</dbReference>
<sequence length="100" mass="11191">MADRNPNIRSPLPNPDSRWTSDKSTQTDATIERQAGSWIAELKTQIDSLINDLKMTSESYIPNAEGNQEQEIESARISMGDVHLDQILYPAVCSDNNVSR</sequence>
<protein>
    <submittedName>
        <fullName evidence="2">Uncharacterized protein</fullName>
    </submittedName>
</protein>
<proteinExistence type="predicted"/>
<evidence type="ECO:0000313" key="2">
    <source>
        <dbReference type="EMBL" id="GIY16554.1"/>
    </source>
</evidence>
<organism evidence="2 3">
    <name type="scientific">Caerostris darwini</name>
    <dbReference type="NCBI Taxonomy" id="1538125"/>
    <lineage>
        <taxon>Eukaryota</taxon>
        <taxon>Metazoa</taxon>
        <taxon>Ecdysozoa</taxon>
        <taxon>Arthropoda</taxon>
        <taxon>Chelicerata</taxon>
        <taxon>Arachnida</taxon>
        <taxon>Araneae</taxon>
        <taxon>Araneomorphae</taxon>
        <taxon>Entelegynae</taxon>
        <taxon>Araneoidea</taxon>
        <taxon>Araneidae</taxon>
        <taxon>Caerostris</taxon>
    </lineage>
</organism>
<evidence type="ECO:0000256" key="1">
    <source>
        <dbReference type="SAM" id="MobiDB-lite"/>
    </source>
</evidence>
<accession>A0AAV4R7F9</accession>
<feature type="region of interest" description="Disordered" evidence="1">
    <location>
        <begin position="1"/>
        <end position="28"/>
    </location>
</feature>